<accession>E2AJA4</accession>
<evidence type="ECO:0000256" key="4">
    <source>
        <dbReference type="ARBA" id="ARBA00023136"/>
    </source>
</evidence>
<evidence type="ECO:0000256" key="1">
    <source>
        <dbReference type="ARBA" id="ARBA00004370"/>
    </source>
</evidence>
<feature type="domain" description="Receptor ligand binding region" evidence="7">
    <location>
        <begin position="15"/>
        <end position="135"/>
    </location>
</feature>
<dbReference type="InterPro" id="IPR001828">
    <property type="entry name" value="ANF_lig-bd_rcpt"/>
</dbReference>
<sequence>MKGVTLYEAAKLLAEIHNNKTDGFKIGISVFDTCGSITGVLKAMMKALVWANINCLHPPYYLGIIGPNTMINTEAVHKVTSILKVPHIVKKPSISPFLHSLTEETNSYLVQGILRMIEILKWKSFTNLINDLEWRVKNSEWMLKNSSRKYNAEDLRQVRWLQNAIEIYVKALKELCKNKKCKSQIKPLDWNDVVSNTLLKYNTELQTASRFLDLSVKTRTSNLERLDSVIVRQNKAKVYWGENKWDEKEKSNVEEIEENHENDDEAIPYTFRRFLNQENESLTGCAMVIKEIKKLHEEDSEAILVSGMDDNEWWTMVYTISGVGVAMFLVGIFAVYVVYVNINGPRCPKDKDYLDRNTSLRRMGNDRTLSTTITTSNQRVLRTPQRTNSERSTISEKSV</sequence>
<keyword evidence="9" id="KW-1185">Reference proteome</keyword>
<evidence type="ECO:0000259" key="7">
    <source>
        <dbReference type="Pfam" id="PF01094"/>
    </source>
</evidence>
<feature type="region of interest" description="Disordered" evidence="5">
    <location>
        <begin position="379"/>
        <end position="399"/>
    </location>
</feature>
<dbReference type="InterPro" id="IPR028082">
    <property type="entry name" value="Peripla_BP_I"/>
</dbReference>
<evidence type="ECO:0000313" key="9">
    <source>
        <dbReference type="Proteomes" id="UP000000311"/>
    </source>
</evidence>
<dbReference type="OrthoDB" id="6586065at2759"/>
<dbReference type="Proteomes" id="UP000000311">
    <property type="component" value="Unassembled WGS sequence"/>
</dbReference>
<gene>
    <name evidence="8" type="ORF">EAG_11038</name>
</gene>
<organism evidence="9">
    <name type="scientific">Camponotus floridanus</name>
    <name type="common">Florida carpenter ant</name>
    <dbReference type="NCBI Taxonomy" id="104421"/>
    <lineage>
        <taxon>Eukaryota</taxon>
        <taxon>Metazoa</taxon>
        <taxon>Ecdysozoa</taxon>
        <taxon>Arthropoda</taxon>
        <taxon>Hexapoda</taxon>
        <taxon>Insecta</taxon>
        <taxon>Pterygota</taxon>
        <taxon>Neoptera</taxon>
        <taxon>Endopterygota</taxon>
        <taxon>Hymenoptera</taxon>
        <taxon>Apocrita</taxon>
        <taxon>Aculeata</taxon>
        <taxon>Formicoidea</taxon>
        <taxon>Formicidae</taxon>
        <taxon>Formicinae</taxon>
        <taxon>Camponotus</taxon>
    </lineage>
</organism>
<dbReference type="GO" id="GO:0016020">
    <property type="term" value="C:membrane"/>
    <property type="evidence" value="ECO:0007669"/>
    <property type="project" value="UniProtKB-SubCell"/>
</dbReference>
<reference evidence="8 9" key="1">
    <citation type="journal article" date="2010" name="Science">
        <title>Genomic comparison of the ants Camponotus floridanus and Harpegnathos saltator.</title>
        <authorList>
            <person name="Bonasio R."/>
            <person name="Zhang G."/>
            <person name="Ye C."/>
            <person name="Mutti N.S."/>
            <person name="Fang X."/>
            <person name="Qin N."/>
            <person name="Donahue G."/>
            <person name="Yang P."/>
            <person name="Li Q."/>
            <person name="Li C."/>
            <person name="Zhang P."/>
            <person name="Huang Z."/>
            <person name="Berger S.L."/>
            <person name="Reinberg D."/>
            <person name="Wang J."/>
            <person name="Liebig J."/>
        </authorList>
    </citation>
    <scope>NUCLEOTIDE SEQUENCE [LARGE SCALE GENOMIC DNA]</scope>
    <source>
        <strain evidence="9">C129</strain>
    </source>
</reference>
<evidence type="ECO:0000256" key="5">
    <source>
        <dbReference type="SAM" id="MobiDB-lite"/>
    </source>
</evidence>
<keyword evidence="2 6" id="KW-0812">Transmembrane</keyword>
<evidence type="ECO:0000256" key="6">
    <source>
        <dbReference type="SAM" id="Phobius"/>
    </source>
</evidence>
<dbReference type="EMBL" id="GL439967">
    <property type="protein sequence ID" value="EFN66544.1"/>
    <property type="molecule type" value="Genomic_DNA"/>
</dbReference>
<dbReference type="SUPFAM" id="SSF53822">
    <property type="entry name" value="Periplasmic binding protein-like I"/>
    <property type="match status" value="1"/>
</dbReference>
<comment type="subcellular location">
    <subcellularLocation>
        <location evidence="1">Membrane</location>
    </subcellularLocation>
</comment>
<dbReference type="OMA" id="CGNHAQI"/>
<proteinExistence type="predicted"/>
<dbReference type="Pfam" id="PF01094">
    <property type="entry name" value="ANF_receptor"/>
    <property type="match status" value="1"/>
</dbReference>
<evidence type="ECO:0000256" key="2">
    <source>
        <dbReference type="ARBA" id="ARBA00022692"/>
    </source>
</evidence>
<keyword evidence="4 6" id="KW-0472">Membrane</keyword>
<feature type="transmembrane region" description="Helical" evidence="6">
    <location>
        <begin position="313"/>
        <end position="339"/>
    </location>
</feature>
<keyword evidence="3 6" id="KW-1133">Transmembrane helix</keyword>
<dbReference type="Gene3D" id="3.40.50.2300">
    <property type="match status" value="1"/>
</dbReference>
<dbReference type="AlphaFoldDB" id="E2AJA4"/>
<dbReference type="InParanoid" id="E2AJA4"/>
<protein>
    <recommendedName>
        <fullName evidence="7">Receptor ligand binding region domain-containing protein</fullName>
    </recommendedName>
</protein>
<evidence type="ECO:0000256" key="3">
    <source>
        <dbReference type="ARBA" id="ARBA00022989"/>
    </source>
</evidence>
<name>E2AJA4_CAMFO</name>
<evidence type="ECO:0000313" key="8">
    <source>
        <dbReference type="EMBL" id="EFN66544.1"/>
    </source>
</evidence>